<gene>
    <name evidence="1" type="ORF">EDWATA_00016</name>
</gene>
<proteinExistence type="predicted"/>
<name>D4F001_EDWTA</name>
<reference evidence="1 2" key="1">
    <citation type="submission" date="2010-02" db="EMBL/GenBank/DDBJ databases">
        <authorList>
            <person name="Weinstock G."/>
            <person name="Sodergren E."/>
            <person name="Clifton S."/>
            <person name="Fulton L."/>
            <person name="Fulton B."/>
            <person name="Courtney L."/>
            <person name="Fronick C."/>
            <person name="Harrison M."/>
            <person name="Strong C."/>
            <person name="Farmer C."/>
            <person name="Delahaunty K."/>
            <person name="Markovic C."/>
            <person name="Hall O."/>
            <person name="Minx P."/>
            <person name="Tomlinson C."/>
            <person name="Mitreva M."/>
            <person name="Nelson J."/>
            <person name="Hou S."/>
            <person name="Wollam A."/>
            <person name="Pepin K.H."/>
            <person name="Johnson M."/>
            <person name="Bhonagiri V."/>
            <person name="Zhang X."/>
            <person name="Suruliraj S."/>
            <person name="Warren W."/>
            <person name="Chinwalla A."/>
            <person name="Mardis E.R."/>
            <person name="Wilson R.K."/>
        </authorList>
    </citation>
    <scope>NUCLEOTIDE SEQUENCE [LARGE SCALE GENOMIC DNA]</scope>
    <source>
        <strain evidence="1 2">ATCC 23685</strain>
    </source>
</reference>
<dbReference type="Proteomes" id="UP000003692">
    <property type="component" value="Unassembled WGS sequence"/>
</dbReference>
<sequence length="46" mass="5580">MHCHRREIELQFRAFCIYGLLHLAAHKAFYHHGEPLRGDMTQLRKF</sequence>
<protein>
    <submittedName>
        <fullName evidence="1">Uncharacterized protein</fullName>
    </submittedName>
</protein>
<dbReference type="HOGENOM" id="CLU_3183056_0_0_6"/>
<dbReference type="EMBL" id="ADGK01000002">
    <property type="protein sequence ID" value="EFE24912.1"/>
    <property type="molecule type" value="Genomic_DNA"/>
</dbReference>
<dbReference type="AlphaFoldDB" id="D4F001"/>
<evidence type="ECO:0000313" key="2">
    <source>
        <dbReference type="Proteomes" id="UP000003692"/>
    </source>
</evidence>
<evidence type="ECO:0000313" key="1">
    <source>
        <dbReference type="EMBL" id="EFE24912.1"/>
    </source>
</evidence>
<organism evidence="1 2">
    <name type="scientific">Edwardsiella tarda ATCC 23685</name>
    <dbReference type="NCBI Taxonomy" id="500638"/>
    <lineage>
        <taxon>Bacteria</taxon>
        <taxon>Pseudomonadati</taxon>
        <taxon>Pseudomonadota</taxon>
        <taxon>Gammaproteobacteria</taxon>
        <taxon>Enterobacterales</taxon>
        <taxon>Hafniaceae</taxon>
        <taxon>Edwardsiella</taxon>
    </lineage>
</organism>
<accession>D4F001</accession>
<comment type="caution">
    <text evidence="1">The sequence shown here is derived from an EMBL/GenBank/DDBJ whole genome shotgun (WGS) entry which is preliminary data.</text>
</comment>